<feature type="domain" description="HYDIN/VesB/CFA65-like Ig-like" evidence="7">
    <location>
        <begin position="1238"/>
        <end position="1309"/>
    </location>
</feature>
<comment type="subcellular location">
    <subcellularLocation>
        <location evidence="1">Cell projection</location>
        <location evidence="1">Cilium</location>
    </subcellularLocation>
    <subcellularLocation>
        <location evidence="2">Cytoplasm</location>
    </subcellularLocation>
</comment>
<dbReference type="InterPro" id="IPR053879">
    <property type="entry name" value="HYDIN_VesB_CFA65-like_Ig"/>
</dbReference>
<keyword evidence="5" id="KW-0966">Cell projection</keyword>
<keyword evidence="3" id="KW-0963">Cytoplasm</keyword>
<keyword evidence="4" id="KW-0969">Cilium</keyword>
<dbReference type="STRING" id="145388.A0A0D2M8R7"/>
<name>A0A0D2M8R7_9CHLO</name>
<feature type="compositionally biased region" description="Gly residues" evidence="6">
    <location>
        <begin position="476"/>
        <end position="496"/>
    </location>
</feature>
<feature type="region of interest" description="Disordered" evidence="6">
    <location>
        <begin position="60"/>
        <end position="84"/>
    </location>
</feature>
<dbReference type="GO" id="GO:0003341">
    <property type="term" value="P:cilium movement"/>
    <property type="evidence" value="ECO:0007669"/>
    <property type="project" value="TreeGrafter"/>
</dbReference>
<evidence type="ECO:0000256" key="4">
    <source>
        <dbReference type="ARBA" id="ARBA00023069"/>
    </source>
</evidence>
<dbReference type="EMBL" id="KK102558">
    <property type="protein sequence ID" value="KIY97466.1"/>
    <property type="molecule type" value="Genomic_DNA"/>
</dbReference>
<dbReference type="InterPro" id="IPR013783">
    <property type="entry name" value="Ig-like_fold"/>
</dbReference>
<protein>
    <submittedName>
        <fullName evidence="8">Hydrocephalus-inducing protein</fullName>
    </submittedName>
</protein>
<dbReference type="Proteomes" id="UP000054498">
    <property type="component" value="Unassembled WGS sequence"/>
</dbReference>
<accession>A0A0D2M8R7</accession>
<evidence type="ECO:0000256" key="6">
    <source>
        <dbReference type="SAM" id="MobiDB-lite"/>
    </source>
</evidence>
<evidence type="ECO:0000313" key="9">
    <source>
        <dbReference type="Proteomes" id="UP000054498"/>
    </source>
</evidence>
<evidence type="ECO:0000259" key="7">
    <source>
        <dbReference type="Pfam" id="PF22544"/>
    </source>
</evidence>
<dbReference type="PANTHER" id="PTHR23053:SF0">
    <property type="entry name" value="HYDROCEPHALUS-INDUCING PROTEIN HOMOLOG"/>
    <property type="match status" value="1"/>
</dbReference>
<dbReference type="GeneID" id="25727664"/>
<evidence type="ECO:0000313" key="8">
    <source>
        <dbReference type="EMBL" id="KIY97466.1"/>
    </source>
</evidence>
<dbReference type="OrthoDB" id="442692at2759"/>
<sequence>MAAIFEEHMVLAHLDPFAPVNNSFGLREKVFDFGTIIARLPEPGASTGAASTAAAGGAAAVPGAPRADAKGGPKQAAGARGSVKGKAAGGGGAAAAGEVAVSAELVSALSLKQRGTIGSTAAAAEEPAVKANLKFTNPVKVPCTVNFTVKPRGSYLPGQVFPMEVHPASITIPPNESRYVTLHFTPRAIQAYAASFTAEVEGGSDPRTRAFTCDLRGEGSLPSLALQEPSVFDSAGRPWLKFGRLMRGHAAPLLVNVRNNGVLPVSARLEMERHDAFTVVEGPQAFSVEPKKAATFTVQFAPRTAGLFAHEMALRVKSNPFEQHRLALTGECVQEDLTMDGLPGGSLDELQLGDVRLATPAIASFSLTNRSEGKHFRFKWPENPHVKFSPAVGHLLAGATKRVTATFLSAAPLKLDGQELRLQVAQIQYKGQPADWDDVIAATAAAVAAATAASAPNAPAPTTPRGGPAPAAMRSGAGGKAGVRGSGASTAGGAGGAAAAAALPGGEPLHDVVPKTQKDLILKVHVACDNARYECDAPPRLAFRPTMMFQARTFALRVTNTGLTRLDYAWRVETPRGDADASGVYTLSPESGSIPAGCSQEVALRFRPVEVEDCARVLACDIADLDPSCSPLTRLVDGKVLRPWCHFELPESDYVSAGRRNPELPGPSGAIEPLDPATKVLEFESLGIRVRNTKRFFVLNPTSISYEFAWAPAPGAAVRAGAAADGAVKQESPFACVTRRGVIGGGRRYEMVFEYTPADDALSEAFWTFSIPSQSLTAPFLLVGAVSEPRVTFDRPSLNFGRVQLGVRGKLPLAIVNDEAVPFAFALSKATYDAAPELLAAAGGGGAVVEFTPDSGTLDITATFAPRAEKALNYNVTCRVASKPTPLSLNVKGEGYALRAALLLEVADGALVELGPQGDNALDFGQVIINDRSVRALHLVNSSVVNFDYAWDLGPNPRLAVRPERGAVPQGERVVFELGYSPHAPNSLSGYKISCQVVNGPKYQLVLQGTGYRPRLNLSFHSHDFGPVHVWREGMEPAVAVLRAKNDDAQPVSFEVLWGDKEHLSVDVGSVVLLPGETRDLCVTFRPRVAGPCRETIPLRVNGLYTVNIVIAGEGVLLRVELADPSQRTLSFGAVPRGQSASRQLALVNRGRAPALLSLGPARELLERLGIEALPAAPVVLRPREEASVTLFYRQALLAHLQLPTQRMRPFSEELVGEAAGVPLALATLKGACTAGELTLASDSVPFGTVVLGGRTSKRLALSNTGDVGVRFAWDARALAPHFSIVPSEGFLSPGQDVKLEVVFQPVAVDPDIRVERARCRVDGAPDLGLTLNLTGACCATSAHPDAVVFRCNVRGSTTKAVTLSNPTGAPWQLRPIIQNDFWTGPEFLRLHTRGIS</sequence>
<dbReference type="Gene3D" id="2.60.40.10">
    <property type="entry name" value="Immunoglobulins"/>
    <property type="match status" value="7"/>
</dbReference>
<proteinExistence type="predicted"/>
<dbReference type="GO" id="GO:1904158">
    <property type="term" value="P:axonemal central apparatus assembly"/>
    <property type="evidence" value="ECO:0007669"/>
    <property type="project" value="TreeGrafter"/>
</dbReference>
<evidence type="ECO:0000256" key="3">
    <source>
        <dbReference type="ARBA" id="ARBA00022490"/>
    </source>
</evidence>
<organism evidence="8 9">
    <name type="scientific">Monoraphidium neglectum</name>
    <dbReference type="NCBI Taxonomy" id="145388"/>
    <lineage>
        <taxon>Eukaryota</taxon>
        <taxon>Viridiplantae</taxon>
        <taxon>Chlorophyta</taxon>
        <taxon>core chlorophytes</taxon>
        <taxon>Chlorophyceae</taxon>
        <taxon>CS clade</taxon>
        <taxon>Sphaeropleales</taxon>
        <taxon>Selenastraceae</taxon>
        <taxon>Monoraphidium</taxon>
    </lineage>
</organism>
<dbReference type="Pfam" id="PF22544">
    <property type="entry name" value="HYDIN_VesB_CFA65-like_Ig"/>
    <property type="match status" value="1"/>
</dbReference>
<dbReference type="KEGG" id="mng:MNEG_10496"/>
<feature type="compositionally biased region" description="Low complexity" evidence="6">
    <location>
        <begin position="463"/>
        <end position="475"/>
    </location>
</feature>
<dbReference type="RefSeq" id="XP_013896486.1">
    <property type="nucleotide sequence ID" value="XM_014041032.1"/>
</dbReference>
<evidence type="ECO:0000256" key="5">
    <source>
        <dbReference type="ARBA" id="ARBA00023273"/>
    </source>
</evidence>
<reference evidence="8 9" key="1">
    <citation type="journal article" date="2013" name="BMC Genomics">
        <title>Reconstruction of the lipid metabolism for the microalga Monoraphidium neglectum from its genome sequence reveals characteristics suitable for biofuel production.</title>
        <authorList>
            <person name="Bogen C."/>
            <person name="Al-Dilaimi A."/>
            <person name="Albersmeier A."/>
            <person name="Wichmann J."/>
            <person name="Grundmann M."/>
            <person name="Rupp O."/>
            <person name="Lauersen K.J."/>
            <person name="Blifernez-Klassen O."/>
            <person name="Kalinowski J."/>
            <person name="Goesmann A."/>
            <person name="Mussgnug J.H."/>
            <person name="Kruse O."/>
        </authorList>
    </citation>
    <scope>NUCLEOTIDE SEQUENCE [LARGE SCALE GENOMIC DNA]</scope>
    <source>
        <strain evidence="8 9">SAG 48.87</strain>
    </source>
</reference>
<dbReference type="InterPro" id="IPR033305">
    <property type="entry name" value="Hydin-like"/>
</dbReference>
<evidence type="ECO:0000256" key="1">
    <source>
        <dbReference type="ARBA" id="ARBA00004138"/>
    </source>
</evidence>
<gene>
    <name evidence="8" type="ORF">MNEG_10496</name>
</gene>
<dbReference type="PANTHER" id="PTHR23053">
    <property type="entry name" value="DLEC1 DELETED IN LUNG AND ESOPHAGEAL CANCER 1"/>
    <property type="match status" value="1"/>
</dbReference>
<keyword evidence="9" id="KW-1185">Reference proteome</keyword>
<evidence type="ECO:0000256" key="2">
    <source>
        <dbReference type="ARBA" id="ARBA00004496"/>
    </source>
</evidence>
<dbReference type="GO" id="GO:0005930">
    <property type="term" value="C:axoneme"/>
    <property type="evidence" value="ECO:0007669"/>
    <property type="project" value="TreeGrafter"/>
</dbReference>
<feature type="region of interest" description="Disordered" evidence="6">
    <location>
        <begin position="452"/>
        <end position="501"/>
    </location>
</feature>